<dbReference type="RefSeq" id="WP_213007823.1">
    <property type="nucleotide sequence ID" value="NZ_BOQN01000050.1"/>
</dbReference>
<evidence type="ECO:0000256" key="3">
    <source>
        <dbReference type="ARBA" id="ARBA00023002"/>
    </source>
</evidence>
<dbReference type="InterPro" id="IPR036188">
    <property type="entry name" value="FAD/NAD-bd_sf"/>
</dbReference>
<protein>
    <submittedName>
        <fullName evidence="6">FAD-dependent oxidoreductase</fullName>
    </submittedName>
</protein>
<organism evidence="6 7">
    <name type="scientific">Paractinoplanes toevensis</name>
    <dbReference type="NCBI Taxonomy" id="571911"/>
    <lineage>
        <taxon>Bacteria</taxon>
        <taxon>Bacillati</taxon>
        <taxon>Actinomycetota</taxon>
        <taxon>Actinomycetes</taxon>
        <taxon>Micromonosporales</taxon>
        <taxon>Micromonosporaceae</taxon>
        <taxon>Paractinoplanes</taxon>
    </lineage>
</organism>
<name>A0A919W845_9ACTN</name>
<keyword evidence="1" id="KW-0285">Flavoprotein</keyword>
<dbReference type="EMBL" id="BOQN01000050">
    <property type="protein sequence ID" value="GIM91941.1"/>
    <property type="molecule type" value="Genomic_DNA"/>
</dbReference>
<comment type="caution">
    <text evidence="6">The sequence shown here is derived from an EMBL/GenBank/DDBJ whole genome shotgun (WGS) entry which is preliminary data.</text>
</comment>
<feature type="domain" description="FAD-binding" evidence="5">
    <location>
        <begin position="308"/>
        <end position="351"/>
    </location>
</feature>
<dbReference type="PRINTS" id="PR00420">
    <property type="entry name" value="RNGMNOXGNASE"/>
</dbReference>
<dbReference type="AlphaFoldDB" id="A0A919W845"/>
<evidence type="ECO:0000256" key="4">
    <source>
        <dbReference type="ARBA" id="ARBA00023033"/>
    </source>
</evidence>
<keyword evidence="7" id="KW-1185">Reference proteome</keyword>
<dbReference type="GO" id="GO:0004497">
    <property type="term" value="F:monooxygenase activity"/>
    <property type="evidence" value="ECO:0007669"/>
    <property type="project" value="UniProtKB-KW"/>
</dbReference>
<keyword evidence="2" id="KW-0274">FAD</keyword>
<proteinExistence type="predicted"/>
<dbReference type="PANTHER" id="PTHR47178">
    <property type="entry name" value="MONOOXYGENASE, FAD-BINDING"/>
    <property type="match status" value="1"/>
</dbReference>
<dbReference type="Gene3D" id="3.50.50.60">
    <property type="entry name" value="FAD/NAD(P)-binding domain"/>
    <property type="match status" value="1"/>
</dbReference>
<accession>A0A919W845</accession>
<dbReference type="Pfam" id="PF01494">
    <property type="entry name" value="FAD_binding_3"/>
    <property type="match status" value="2"/>
</dbReference>
<evidence type="ECO:0000259" key="5">
    <source>
        <dbReference type="Pfam" id="PF01494"/>
    </source>
</evidence>
<dbReference type="GO" id="GO:0071949">
    <property type="term" value="F:FAD binding"/>
    <property type="evidence" value="ECO:0007669"/>
    <property type="project" value="InterPro"/>
</dbReference>
<keyword evidence="4" id="KW-0503">Monooxygenase</keyword>
<sequence length="415" mass="45521">MRVLIIGAGLGGLTLLHGLRTAGVDAHVYERSPRHGGQPASYGIHLDADGLRALHNSLPDENFKQIDADAVTAPMIIRFRDPRHGILATVDKRFPEHATDPVTKRRAISRGKLREALLLGTDTTTEPITHWERTFDHYEQNSTGVRAYFTDGTHADGDLLVGADGSNSRVRRQRLPELQRHDLGITNIAGRTPLTRELAAVLPADLTDGGINNVVPAGKGWMFLSTWATGDPDNTDLSNGADRYIVWAWAAATPSYPADINDYDGNHLKSLVTDRVSTWSDPLRAIVAATDPAAVNTVPLRTMPQLPHWTPSTVTMLGDAIHNMTPMAGIGANTALRDADQLRQALSTDHRTLPAVERYENAMRQYANEALRLSTRNARNATLATTANRMAFRALLRIGSRLPILRNKMFGPTIR</sequence>
<gene>
    <name evidence="6" type="ORF">Ato02nite_037340</name>
</gene>
<dbReference type="SUPFAM" id="SSF51905">
    <property type="entry name" value="FAD/NAD(P)-binding domain"/>
    <property type="match status" value="1"/>
</dbReference>
<reference evidence="6 7" key="1">
    <citation type="submission" date="2021-03" db="EMBL/GenBank/DDBJ databases">
        <title>Whole genome shotgun sequence of Actinoplanes toevensis NBRC 105298.</title>
        <authorList>
            <person name="Komaki H."/>
            <person name="Tamura T."/>
        </authorList>
    </citation>
    <scope>NUCLEOTIDE SEQUENCE [LARGE SCALE GENOMIC DNA]</scope>
    <source>
        <strain evidence="6 7">NBRC 105298</strain>
    </source>
</reference>
<feature type="domain" description="FAD-binding" evidence="5">
    <location>
        <begin position="2"/>
        <end position="195"/>
    </location>
</feature>
<evidence type="ECO:0000313" key="7">
    <source>
        <dbReference type="Proteomes" id="UP000677082"/>
    </source>
</evidence>
<evidence type="ECO:0000313" key="6">
    <source>
        <dbReference type="EMBL" id="GIM91941.1"/>
    </source>
</evidence>
<dbReference type="Proteomes" id="UP000677082">
    <property type="component" value="Unassembled WGS sequence"/>
</dbReference>
<keyword evidence="3" id="KW-0560">Oxidoreductase</keyword>
<evidence type="ECO:0000256" key="2">
    <source>
        <dbReference type="ARBA" id="ARBA00022827"/>
    </source>
</evidence>
<dbReference type="PANTHER" id="PTHR47178:SF5">
    <property type="entry name" value="FAD-BINDING DOMAIN-CONTAINING PROTEIN"/>
    <property type="match status" value="1"/>
</dbReference>
<evidence type="ECO:0000256" key="1">
    <source>
        <dbReference type="ARBA" id="ARBA00022630"/>
    </source>
</evidence>
<dbReference type="InterPro" id="IPR002938">
    <property type="entry name" value="FAD-bd"/>
</dbReference>